<evidence type="ECO:0000313" key="2">
    <source>
        <dbReference type="EMBL" id="CAG9823189.1"/>
    </source>
</evidence>
<accession>A0A9N9SHJ5</accession>
<dbReference type="EMBL" id="OU896712">
    <property type="protein sequence ID" value="CAG9823189.1"/>
    <property type="molecule type" value="Genomic_DNA"/>
</dbReference>
<keyword evidence="3" id="KW-1185">Reference proteome</keyword>
<reference evidence="2" key="1">
    <citation type="submission" date="2022-01" db="EMBL/GenBank/DDBJ databases">
        <authorList>
            <person name="King R."/>
        </authorList>
    </citation>
    <scope>NUCLEOTIDE SEQUENCE</scope>
</reference>
<dbReference type="PANTHER" id="PTHR47018:SF3">
    <property type="entry name" value="MYCBP-ASSOCIATED PROTEIN"/>
    <property type="match status" value="1"/>
</dbReference>
<evidence type="ECO:0000256" key="1">
    <source>
        <dbReference type="SAM" id="MobiDB-lite"/>
    </source>
</evidence>
<dbReference type="PANTHER" id="PTHR47018">
    <property type="entry name" value="CXC DOMAIN-CONTAINING PROTEIN-RELATED"/>
    <property type="match status" value="1"/>
</dbReference>
<dbReference type="OrthoDB" id="7428225at2759"/>
<name>A0A9N9SHJ5_PHACE</name>
<gene>
    <name evidence="2" type="ORF">PHAECO_LOCUS10447</name>
</gene>
<reference evidence="2" key="2">
    <citation type="submission" date="2022-10" db="EMBL/GenBank/DDBJ databases">
        <authorList>
            <consortium name="ENA_rothamsted_submissions"/>
            <consortium name="culmorum"/>
            <person name="King R."/>
        </authorList>
    </citation>
    <scope>NUCLEOTIDE SEQUENCE</scope>
</reference>
<organism evidence="2 3">
    <name type="scientific">Phaedon cochleariae</name>
    <name type="common">Mustard beetle</name>
    <dbReference type="NCBI Taxonomy" id="80249"/>
    <lineage>
        <taxon>Eukaryota</taxon>
        <taxon>Metazoa</taxon>
        <taxon>Ecdysozoa</taxon>
        <taxon>Arthropoda</taxon>
        <taxon>Hexapoda</taxon>
        <taxon>Insecta</taxon>
        <taxon>Pterygota</taxon>
        <taxon>Neoptera</taxon>
        <taxon>Endopterygota</taxon>
        <taxon>Coleoptera</taxon>
        <taxon>Polyphaga</taxon>
        <taxon>Cucujiformia</taxon>
        <taxon>Chrysomeloidea</taxon>
        <taxon>Chrysomelidae</taxon>
        <taxon>Chrysomelinae</taxon>
        <taxon>Chrysomelini</taxon>
        <taxon>Phaedon</taxon>
    </lineage>
</organism>
<protein>
    <submittedName>
        <fullName evidence="2">Uncharacterized protein</fullName>
    </submittedName>
</protein>
<feature type="region of interest" description="Disordered" evidence="1">
    <location>
        <begin position="1278"/>
        <end position="1298"/>
    </location>
</feature>
<dbReference type="Proteomes" id="UP001153737">
    <property type="component" value="Chromosome 6"/>
</dbReference>
<evidence type="ECO:0000313" key="3">
    <source>
        <dbReference type="Proteomes" id="UP001153737"/>
    </source>
</evidence>
<sequence>MQCLQQRFREGGFDVTLFRMNDNNSEEPSVVNSNSCLICQTKRGKDDQKHLSKLSSQGATKLVECVEQRKTAHDCQFSGAILRILQNIRGPACENNFVTHNNCYATFTARRNIETLQQKNDSNMDKAAKTDAMPQKVTRSKSLKFDKLKCIVCQQDSKEHLRLVMSTNMHMKLTELSKYDYKLNIKVNAVGDLIAADAMYHSTCLVRLGRVKDAMDAATKNEDRRNMLPFWQLCKELRVAASLEKILKLDDVWQRYVNLAKSLDVDIPVSFESRRSSFKTKLEEELGGIYQFFQPLNRDVHERQMLLIPVPVGKKAATENSSNVDDDFDLPSHEPDDFFRTIVHCALKVRGDLMALPGHCSFEISQGAVVKIIPDSLHLFLGVLIQGEEVLDSIGDVADAEDRDEAGITEAERSGLNNAALSIAQDIVYAVSKRKKLTPKHINLGLTLHHATRSKQLVNLFHAAGHIISYRNVLQADTSLATVTLQKFDKETGAVTPPNFKHMSEFGDNTVPVLHVTADNINLMLDSLDGKKVFNATQMVAFQREAEQTTEVLSTMTLSKSTTLQVPPELNELCSVGTFARPEPHFLHPVDVASFTTNDPLDFTKMSNHVLKSRTEDITFLVSRMEADKKVGWTEFNKKQTSVEREPSAVGFMPIILNPAHEIETLTTVLQRCIALGNSLGYKYISLTADQQLYCKLLELRWSSPEFKERIILRMGGLHIAMNFLHTIGQHMAGSGLSEIWLESGILAEGSATKVLEGKAYAKAMRAHKLTLQALWRILYPQILAYLEDHHFEDEEELRPIFDNPEYLRDYLQSSEVLSHITDFLKQRCEEDKNFALWWSYMDMVFILLMLTRGIRDGDWDCYRYAIPEIIPYTALYDHGNYLKSMTAYNIEMHQLPPEVESQFRSGEFGVAMSSQKFSQVDPDHAQEWLVGTCKDVSGGIVGITEDVRTLQRWALSLHWRSEIAANTYASYGIQRKDTFKEEGNSRRTRDISDEDALLRTMETMELLSPEVSGVVCNIATKDRGTSKISEALLCAKKRGNELVHAFVSQRLIKDPETGKPKLSYYATVPKNKSPTLQYLHKEKSAAGSTELKKDGRDFLHTLVVAYDAGRKVDLNSIPRHELCNVPISLALMNGDLRPAEKASIVKEITKNIDCPSSIAINKNSACLIIDGMAFVQALVRTLTGKYFSDIACAFNKRIEAYSSQYDEVHVVFDRYRYLSVKADTRKHRGKGFAPVRRVIKNEGVPLPKNWSSFLALSENKADLARFLSEEAMKLHPDRWQRKNPPEPDSRARWGRKAEHQSKEGVLIRKYIPESSELIANCYLRRLPSDSDLAVPSPGLPAIIFPEYSRP</sequence>
<proteinExistence type="predicted"/>